<keyword evidence="2" id="KW-0408">Iron</keyword>
<evidence type="ECO:0000313" key="6">
    <source>
        <dbReference type="Proteomes" id="UP000005561"/>
    </source>
</evidence>
<dbReference type="PANTHER" id="PTHR43312:SF2">
    <property type="entry name" value="OXIDOREDUCTASE"/>
    <property type="match status" value="1"/>
</dbReference>
<dbReference type="GO" id="GO:0051536">
    <property type="term" value="F:iron-sulfur cluster binding"/>
    <property type="evidence" value="ECO:0007669"/>
    <property type="project" value="UniProtKB-KW"/>
</dbReference>
<keyword evidence="1" id="KW-0479">Metal-binding</keyword>
<evidence type="ECO:0000259" key="4">
    <source>
        <dbReference type="PROSITE" id="PS51379"/>
    </source>
</evidence>
<dbReference type="STRING" id="168384.SAMN05660368_01213"/>
<dbReference type="SUPFAM" id="SSF46548">
    <property type="entry name" value="alpha-helical ferredoxin"/>
    <property type="match status" value="1"/>
</dbReference>
<protein>
    <submittedName>
        <fullName evidence="5">Oxidoreductase, aldo/keto reductase family protein</fullName>
    </submittedName>
</protein>
<dbReference type="AlphaFoldDB" id="C6LE76"/>
<dbReference type="CDD" id="cd19096">
    <property type="entry name" value="AKR_Fe-S_oxidoreductase"/>
    <property type="match status" value="1"/>
</dbReference>
<dbReference type="InterPro" id="IPR053135">
    <property type="entry name" value="AKR2_Oxidoreductase"/>
</dbReference>
<name>C6LE76_9FIRM</name>
<evidence type="ECO:0000256" key="3">
    <source>
        <dbReference type="ARBA" id="ARBA00023014"/>
    </source>
</evidence>
<dbReference type="Gene3D" id="3.30.70.20">
    <property type="match status" value="1"/>
</dbReference>
<dbReference type="Pfam" id="PF13187">
    <property type="entry name" value="Fer4_9"/>
    <property type="match status" value="1"/>
</dbReference>
<keyword evidence="6" id="KW-1185">Reference proteome</keyword>
<dbReference type="Proteomes" id="UP000005561">
    <property type="component" value="Unassembled WGS sequence"/>
</dbReference>
<keyword evidence="3" id="KW-0411">Iron-sulfur</keyword>
<feature type="domain" description="4Fe-4S ferredoxin-type" evidence="4">
    <location>
        <begin position="376"/>
        <end position="404"/>
    </location>
</feature>
<dbReference type="SUPFAM" id="SSF51430">
    <property type="entry name" value="NAD(P)-linked oxidoreductase"/>
    <property type="match status" value="1"/>
</dbReference>
<dbReference type="InterPro" id="IPR036812">
    <property type="entry name" value="NAD(P)_OxRdtase_dom_sf"/>
</dbReference>
<dbReference type="PROSITE" id="PS00198">
    <property type="entry name" value="4FE4S_FER_1"/>
    <property type="match status" value="2"/>
</dbReference>
<dbReference type="PANTHER" id="PTHR43312">
    <property type="entry name" value="D-THREO-ALDOSE 1-DEHYDROGENASE"/>
    <property type="match status" value="1"/>
</dbReference>
<dbReference type="Gene3D" id="3.20.20.100">
    <property type="entry name" value="NADP-dependent oxidoreductase domain"/>
    <property type="match status" value="1"/>
</dbReference>
<sequence length="413" mass="46925">MHGTGGGVWHHQTVKRPEDLYKKISRDVERPVQKEGGYAMIYRKFQDLELSALGMGAMRLPVIDGNDSVIDEAAVNEMVAYAMKQGINYYDTAWGYHNGNSELVMGRALAKYPRESFYLATKFPGYDLSNMDKVEEIFEKQLEKCGVEYFDFYLFHNVCEMNIDAYLDPKYGIFEYLLKQKENGRIKHLGFSAHGSYDVMKRFLDAYGEHMEFCQIQLNYIDWEFQNAKEKVELLKEHHLPVWVMEPLRGGKLAKLSPENEAKLQALRPEEGIPAWAFRFLQTLPEVTMVLSGMSNEEQLKDNIRTFGEDRPLSEEEMKTLLEIAGQMTGGVPCTACHYCVSHCPQGLDIPMLLKLYNEHSFTGGGFIAPMALMAVPQEKQPGACLGCRSCEAVCPQQIKISEAMADFAAKLK</sequence>
<dbReference type="GO" id="GO:0046872">
    <property type="term" value="F:metal ion binding"/>
    <property type="evidence" value="ECO:0007669"/>
    <property type="project" value="UniProtKB-KW"/>
</dbReference>
<comment type="caution">
    <text evidence="5">The sequence shown here is derived from an EMBL/GenBank/DDBJ whole genome shotgun (WGS) entry which is preliminary data.</text>
</comment>
<dbReference type="EMBL" id="ACCL02000007">
    <property type="protein sequence ID" value="EET61280.1"/>
    <property type="molecule type" value="Genomic_DNA"/>
</dbReference>
<dbReference type="PROSITE" id="PS51379">
    <property type="entry name" value="4FE4S_FER_2"/>
    <property type="match status" value="1"/>
</dbReference>
<evidence type="ECO:0000256" key="1">
    <source>
        <dbReference type="ARBA" id="ARBA00022723"/>
    </source>
</evidence>
<organism evidence="5 6">
    <name type="scientific">Marvinbryantia formatexigens DSM 14469</name>
    <dbReference type="NCBI Taxonomy" id="478749"/>
    <lineage>
        <taxon>Bacteria</taxon>
        <taxon>Bacillati</taxon>
        <taxon>Bacillota</taxon>
        <taxon>Clostridia</taxon>
        <taxon>Lachnospirales</taxon>
        <taxon>Lachnospiraceae</taxon>
        <taxon>Marvinbryantia</taxon>
    </lineage>
</organism>
<dbReference type="eggNOG" id="COG1453">
    <property type="taxonomic scope" value="Bacteria"/>
</dbReference>
<dbReference type="Pfam" id="PF00248">
    <property type="entry name" value="Aldo_ket_red"/>
    <property type="match status" value="1"/>
</dbReference>
<reference evidence="5" key="1">
    <citation type="submission" date="2009-07" db="EMBL/GenBank/DDBJ databases">
        <authorList>
            <person name="Weinstock G."/>
            <person name="Sodergren E."/>
            <person name="Clifton S."/>
            <person name="Fulton L."/>
            <person name="Fulton B."/>
            <person name="Courtney L."/>
            <person name="Fronick C."/>
            <person name="Harrison M."/>
            <person name="Strong C."/>
            <person name="Farmer C."/>
            <person name="Delahaunty K."/>
            <person name="Markovic C."/>
            <person name="Hall O."/>
            <person name="Minx P."/>
            <person name="Tomlinson C."/>
            <person name="Mitreva M."/>
            <person name="Nelson J."/>
            <person name="Hou S."/>
            <person name="Wollam A."/>
            <person name="Pepin K.H."/>
            <person name="Johnson M."/>
            <person name="Bhonagiri V."/>
            <person name="Nash W.E."/>
            <person name="Warren W."/>
            <person name="Chinwalla A."/>
            <person name="Mardis E.R."/>
            <person name="Wilson R.K."/>
        </authorList>
    </citation>
    <scope>NUCLEOTIDE SEQUENCE [LARGE SCALE GENOMIC DNA]</scope>
    <source>
        <strain evidence="5">DSM 14469</strain>
    </source>
</reference>
<evidence type="ECO:0000256" key="2">
    <source>
        <dbReference type="ARBA" id="ARBA00023004"/>
    </source>
</evidence>
<dbReference type="InterPro" id="IPR017896">
    <property type="entry name" value="4Fe4S_Fe-S-bd"/>
</dbReference>
<gene>
    <name evidence="5" type="ORF">BRYFOR_06925</name>
</gene>
<proteinExistence type="predicted"/>
<accession>C6LE76</accession>
<dbReference type="InterPro" id="IPR017900">
    <property type="entry name" value="4Fe4S_Fe_S_CS"/>
</dbReference>
<dbReference type="InterPro" id="IPR023210">
    <property type="entry name" value="NADP_OxRdtase_dom"/>
</dbReference>
<evidence type="ECO:0000313" key="5">
    <source>
        <dbReference type="EMBL" id="EET61280.1"/>
    </source>
</evidence>